<dbReference type="EMBL" id="OU895879">
    <property type="protein sequence ID" value="CAG9806409.1"/>
    <property type="molecule type" value="Genomic_DNA"/>
</dbReference>
<accession>A0A9N9RZQ0</accession>
<dbReference type="Proteomes" id="UP001153620">
    <property type="component" value="Chromosome 3"/>
</dbReference>
<sequence>MIMPTASVKACNALSHSFDRSIHFMQHSLNEAWRERRKEQKNEQEAFL</sequence>
<reference evidence="1" key="1">
    <citation type="submission" date="2022-01" db="EMBL/GenBank/DDBJ databases">
        <authorList>
            <person name="King R."/>
        </authorList>
    </citation>
    <scope>NUCLEOTIDE SEQUENCE</scope>
</reference>
<gene>
    <name evidence="1" type="ORF">CHIRRI_LOCUS9266</name>
</gene>
<dbReference type="AlphaFoldDB" id="A0A9N9RZQ0"/>
<name>A0A9N9RZQ0_9DIPT</name>
<reference evidence="1" key="2">
    <citation type="submission" date="2022-10" db="EMBL/GenBank/DDBJ databases">
        <authorList>
            <consortium name="ENA_rothamsted_submissions"/>
            <consortium name="culmorum"/>
            <person name="King R."/>
        </authorList>
    </citation>
    <scope>NUCLEOTIDE SEQUENCE</scope>
</reference>
<keyword evidence="2" id="KW-1185">Reference proteome</keyword>
<organism evidence="1 2">
    <name type="scientific">Chironomus riparius</name>
    <dbReference type="NCBI Taxonomy" id="315576"/>
    <lineage>
        <taxon>Eukaryota</taxon>
        <taxon>Metazoa</taxon>
        <taxon>Ecdysozoa</taxon>
        <taxon>Arthropoda</taxon>
        <taxon>Hexapoda</taxon>
        <taxon>Insecta</taxon>
        <taxon>Pterygota</taxon>
        <taxon>Neoptera</taxon>
        <taxon>Endopterygota</taxon>
        <taxon>Diptera</taxon>
        <taxon>Nematocera</taxon>
        <taxon>Chironomoidea</taxon>
        <taxon>Chironomidae</taxon>
        <taxon>Chironominae</taxon>
        <taxon>Chironomus</taxon>
    </lineage>
</organism>
<protein>
    <submittedName>
        <fullName evidence="1">Uncharacterized protein</fullName>
    </submittedName>
</protein>
<proteinExistence type="predicted"/>
<evidence type="ECO:0000313" key="2">
    <source>
        <dbReference type="Proteomes" id="UP001153620"/>
    </source>
</evidence>
<evidence type="ECO:0000313" key="1">
    <source>
        <dbReference type="EMBL" id="CAG9806409.1"/>
    </source>
</evidence>